<keyword evidence="4 6" id="KW-0964">Secreted</keyword>
<evidence type="ECO:0000313" key="7">
    <source>
        <dbReference type="Proteomes" id="UP000189703"/>
    </source>
</evidence>
<evidence type="ECO:0000256" key="4">
    <source>
        <dbReference type="ARBA" id="ARBA00022525"/>
    </source>
</evidence>
<dbReference type="eggNOG" id="ENOG502SVKS">
    <property type="taxonomic scope" value="Eukaryota"/>
</dbReference>
<name>A0A1U8B0W8_NELNU</name>
<dbReference type="RefSeq" id="XP_010274367.1">
    <property type="nucleotide sequence ID" value="XM_010276065.1"/>
</dbReference>
<dbReference type="AlphaFoldDB" id="A0A1U8B0W8"/>
<feature type="chain" id="PRO_5043056694" description="S-protein homolog" evidence="6">
    <location>
        <begin position="26"/>
        <end position="158"/>
    </location>
</feature>
<proteinExistence type="inferred from homology"/>
<dbReference type="InterPro" id="IPR010264">
    <property type="entry name" value="Self-incomp_S1"/>
</dbReference>
<evidence type="ECO:0000256" key="5">
    <source>
        <dbReference type="ARBA" id="ARBA00022729"/>
    </source>
</evidence>
<protein>
    <recommendedName>
        <fullName evidence="6">S-protein homolog</fullName>
    </recommendedName>
</protein>
<comment type="subcellular location">
    <subcellularLocation>
        <location evidence="1 6">Secreted</location>
    </subcellularLocation>
</comment>
<dbReference type="PANTHER" id="PTHR31232:SF18">
    <property type="entry name" value="S-PROTEIN HOMOLOG"/>
    <property type="match status" value="1"/>
</dbReference>
<accession>A0A1U8B0W8</accession>
<evidence type="ECO:0000256" key="6">
    <source>
        <dbReference type="RuleBase" id="RU367044"/>
    </source>
</evidence>
<dbReference type="PANTHER" id="PTHR31232">
    <property type="match status" value="1"/>
</dbReference>
<dbReference type="KEGG" id="nnu:104609693"/>
<comment type="similarity">
    <text evidence="2 6">Belongs to the plant self-incompatibility (S1) protein family.</text>
</comment>
<dbReference type="Proteomes" id="UP000189703">
    <property type="component" value="Unplaced"/>
</dbReference>
<sequence>MGTQFRWSFMHVVAMALIVLNLSHSSMVVSGAYYKEIHVILINMLEPGKNLHVHCKSKDDDLGDHVIGYNQNYTWSFHDNLFDTTLFWCGMDWTRTGGSTVSGSFEIYHAKRDLYRCSSYCTWAIMKAGLYSFNRATGEWEYFFGWPSMISKGSDMKS</sequence>
<reference evidence="8" key="1">
    <citation type="submission" date="2025-08" db="UniProtKB">
        <authorList>
            <consortium name="RefSeq"/>
        </authorList>
    </citation>
    <scope>IDENTIFICATION</scope>
</reference>
<evidence type="ECO:0000313" key="8">
    <source>
        <dbReference type="RefSeq" id="XP_010274367.1"/>
    </source>
</evidence>
<keyword evidence="3 6" id="KW-0713">Self-incompatibility</keyword>
<evidence type="ECO:0000256" key="1">
    <source>
        <dbReference type="ARBA" id="ARBA00004613"/>
    </source>
</evidence>
<dbReference type="OrthoDB" id="1727555at2759"/>
<gene>
    <name evidence="8" type="primary">LOC104609693</name>
</gene>
<dbReference type="GeneID" id="104609693"/>
<dbReference type="OMA" id="RICEYDI"/>
<dbReference type="Pfam" id="PF05938">
    <property type="entry name" value="Self-incomp_S1"/>
    <property type="match status" value="1"/>
</dbReference>
<evidence type="ECO:0000256" key="3">
    <source>
        <dbReference type="ARBA" id="ARBA00022471"/>
    </source>
</evidence>
<organism evidence="7 8">
    <name type="scientific">Nelumbo nucifera</name>
    <name type="common">Sacred lotus</name>
    <dbReference type="NCBI Taxonomy" id="4432"/>
    <lineage>
        <taxon>Eukaryota</taxon>
        <taxon>Viridiplantae</taxon>
        <taxon>Streptophyta</taxon>
        <taxon>Embryophyta</taxon>
        <taxon>Tracheophyta</taxon>
        <taxon>Spermatophyta</taxon>
        <taxon>Magnoliopsida</taxon>
        <taxon>Proteales</taxon>
        <taxon>Nelumbonaceae</taxon>
        <taxon>Nelumbo</taxon>
    </lineage>
</organism>
<dbReference type="GO" id="GO:0060320">
    <property type="term" value="P:rejection of self pollen"/>
    <property type="evidence" value="ECO:0007669"/>
    <property type="project" value="UniProtKB-KW"/>
</dbReference>
<dbReference type="GO" id="GO:0005576">
    <property type="term" value="C:extracellular region"/>
    <property type="evidence" value="ECO:0007669"/>
    <property type="project" value="UniProtKB-SubCell"/>
</dbReference>
<keyword evidence="5 6" id="KW-0732">Signal</keyword>
<feature type="signal peptide" evidence="6">
    <location>
        <begin position="1"/>
        <end position="25"/>
    </location>
</feature>
<keyword evidence="7" id="KW-1185">Reference proteome</keyword>
<evidence type="ECO:0000256" key="2">
    <source>
        <dbReference type="ARBA" id="ARBA00005581"/>
    </source>
</evidence>